<organism evidence="1 2">
    <name type="scientific">Dysgonomonas hofstadii</name>
    <dbReference type="NCBI Taxonomy" id="637886"/>
    <lineage>
        <taxon>Bacteria</taxon>
        <taxon>Pseudomonadati</taxon>
        <taxon>Bacteroidota</taxon>
        <taxon>Bacteroidia</taxon>
        <taxon>Bacteroidales</taxon>
        <taxon>Dysgonomonadaceae</taxon>
        <taxon>Dysgonomonas</taxon>
    </lineage>
</organism>
<evidence type="ECO:0008006" key="3">
    <source>
        <dbReference type="Google" id="ProtNLM"/>
    </source>
</evidence>
<evidence type="ECO:0000313" key="2">
    <source>
        <dbReference type="Proteomes" id="UP000555103"/>
    </source>
</evidence>
<keyword evidence="2" id="KW-1185">Reference proteome</keyword>
<sequence>MKKITLIYSFLFSLIFMFSCDPIEDREGMGGIVPASDFKLETYSILVDNVASNKIVMKNSTFGVGSFWDYGSGFSSRQQDTVIVPFLGNLPITFTGISNGGTDTKSQTVQVDKIVFPVDETWNLLAGYDANGKTWMWDFIDPGNVVFGNGAALVNYGPAWAQNSAASMDTNDPTVGMNGTMTFDLNMKANFTKKNGSGSVVETSSFSFDMTKTILSADGVTDWSIGQLNIPDASVMHGISPNAPGQPIVHTYEILKLTEDEMVLAIISPNGWEGWYWKFKVKR</sequence>
<gene>
    <name evidence="1" type="ORF">GGR21_000280</name>
</gene>
<reference evidence="1 2" key="1">
    <citation type="submission" date="2020-08" db="EMBL/GenBank/DDBJ databases">
        <title>Genomic Encyclopedia of Type Strains, Phase IV (KMG-IV): sequencing the most valuable type-strain genomes for metagenomic binning, comparative biology and taxonomic classification.</title>
        <authorList>
            <person name="Goeker M."/>
        </authorList>
    </citation>
    <scope>NUCLEOTIDE SEQUENCE [LARGE SCALE GENOMIC DNA]</scope>
    <source>
        <strain evidence="1 2">DSM 104969</strain>
    </source>
</reference>
<dbReference type="RefSeq" id="WP_183305336.1">
    <property type="nucleotide sequence ID" value="NZ_JACIEP010000001.1"/>
</dbReference>
<dbReference type="PROSITE" id="PS51257">
    <property type="entry name" value="PROKAR_LIPOPROTEIN"/>
    <property type="match status" value="1"/>
</dbReference>
<dbReference type="EMBL" id="JACIEP010000001">
    <property type="protein sequence ID" value="MBB4034395.1"/>
    <property type="molecule type" value="Genomic_DNA"/>
</dbReference>
<comment type="caution">
    <text evidence="1">The sequence shown here is derived from an EMBL/GenBank/DDBJ whole genome shotgun (WGS) entry which is preliminary data.</text>
</comment>
<evidence type="ECO:0000313" key="1">
    <source>
        <dbReference type="EMBL" id="MBB4034395.1"/>
    </source>
</evidence>
<accession>A0A840CN20</accession>
<protein>
    <recommendedName>
        <fullName evidence="3">Lipoprotein</fullName>
    </recommendedName>
</protein>
<dbReference type="AlphaFoldDB" id="A0A840CN20"/>
<proteinExistence type="predicted"/>
<name>A0A840CN20_9BACT</name>
<dbReference type="Proteomes" id="UP000555103">
    <property type="component" value="Unassembled WGS sequence"/>
</dbReference>